<dbReference type="Proteomes" id="UP000800093">
    <property type="component" value="Unassembled WGS sequence"/>
</dbReference>
<sequence length="239" mass="26145">MFSPFSAASAPPTPSTSIHPNWIYFKPRPKPASISFPLTNPYNLSTMSPPEFTDGETTETTHPSTTTTTTTTSPNINTNSFQPSRHNAPHISSLLHHAHSHPSHLTMPFSTSGLYTAFQTMAPIFRVPDPGFYFDVCILVRTLPVREGEVVEWRGVAEALIAAAREEGMRWWGSEKERVAVWVGVLGACVVQRAGREVEGGCGLAGPLWDDAKVQCEGVGEEQDVLERLAEELRSGLSI</sequence>
<dbReference type="EMBL" id="ML986580">
    <property type="protein sequence ID" value="KAF2270221.1"/>
    <property type="molecule type" value="Genomic_DNA"/>
</dbReference>
<name>A0A9P4NBI7_9PLEO</name>
<evidence type="ECO:0000313" key="3">
    <source>
        <dbReference type="Proteomes" id="UP000800093"/>
    </source>
</evidence>
<evidence type="ECO:0000256" key="1">
    <source>
        <dbReference type="SAM" id="MobiDB-lite"/>
    </source>
</evidence>
<protein>
    <submittedName>
        <fullName evidence="2">Uncharacterized protein</fullName>
    </submittedName>
</protein>
<feature type="region of interest" description="Disordered" evidence="1">
    <location>
        <begin position="1"/>
        <end position="20"/>
    </location>
</feature>
<feature type="region of interest" description="Disordered" evidence="1">
    <location>
        <begin position="45"/>
        <end position="76"/>
    </location>
</feature>
<organism evidence="2 3">
    <name type="scientific">Lojkania enalia</name>
    <dbReference type="NCBI Taxonomy" id="147567"/>
    <lineage>
        <taxon>Eukaryota</taxon>
        <taxon>Fungi</taxon>
        <taxon>Dikarya</taxon>
        <taxon>Ascomycota</taxon>
        <taxon>Pezizomycotina</taxon>
        <taxon>Dothideomycetes</taxon>
        <taxon>Pleosporomycetidae</taxon>
        <taxon>Pleosporales</taxon>
        <taxon>Pleosporales incertae sedis</taxon>
        <taxon>Lojkania</taxon>
    </lineage>
</organism>
<accession>A0A9P4NBI7</accession>
<reference evidence="3" key="1">
    <citation type="journal article" date="2020" name="Stud. Mycol.">
        <title>101 Dothideomycetes genomes: A test case for predicting lifestyles and emergence of pathogens.</title>
        <authorList>
            <person name="Haridas S."/>
            <person name="Albert R."/>
            <person name="Binder M."/>
            <person name="Bloem J."/>
            <person name="LaButti K."/>
            <person name="Salamov A."/>
            <person name="Andreopoulos B."/>
            <person name="Baker S."/>
            <person name="Barry K."/>
            <person name="Bills G."/>
            <person name="Bluhm B."/>
            <person name="Cannon C."/>
            <person name="Castanera R."/>
            <person name="Culley D."/>
            <person name="Daum C."/>
            <person name="Ezra D."/>
            <person name="Gonzalez J."/>
            <person name="Henrissat B."/>
            <person name="Kuo A."/>
            <person name="Liang C."/>
            <person name="Lipzen A."/>
            <person name="Lutzoni F."/>
            <person name="Magnuson J."/>
            <person name="Mondo S."/>
            <person name="Nolan M."/>
            <person name="Ohm R."/>
            <person name="Pangilinan J."/>
            <person name="Park H.-J."/>
            <person name="Ramirez L."/>
            <person name="Alfaro M."/>
            <person name="Sun H."/>
            <person name="Tritt A."/>
            <person name="Yoshinaga Y."/>
            <person name="Zwiers L.-H."/>
            <person name="Turgeon B."/>
            <person name="Goodwin S."/>
            <person name="Spatafora J."/>
            <person name="Crous P."/>
            <person name="Grigoriev I."/>
        </authorList>
    </citation>
    <scope>NUCLEOTIDE SEQUENCE [LARGE SCALE GENOMIC DNA]</scope>
    <source>
        <strain evidence="3">CBS 304.66</strain>
    </source>
</reference>
<keyword evidence="3" id="KW-1185">Reference proteome</keyword>
<feature type="compositionally biased region" description="Low complexity" evidence="1">
    <location>
        <begin position="58"/>
        <end position="76"/>
    </location>
</feature>
<gene>
    <name evidence="2" type="ORF">CC78DRAFT_195734</name>
</gene>
<feature type="compositionally biased region" description="Low complexity" evidence="1">
    <location>
        <begin position="1"/>
        <end position="10"/>
    </location>
</feature>
<comment type="caution">
    <text evidence="2">The sequence shown here is derived from an EMBL/GenBank/DDBJ whole genome shotgun (WGS) entry which is preliminary data.</text>
</comment>
<proteinExistence type="predicted"/>
<dbReference type="AlphaFoldDB" id="A0A9P4NBI7"/>
<evidence type="ECO:0000313" key="2">
    <source>
        <dbReference type="EMBL" id="KAF2270221.1"/>
    </source>
</evidence>